<name>A0A9D1RDV5_9FIRM</name>
<dbReference type="InterPro" id="IPR006308">
    <property type="entry name" value="Pol_III_a_PolC-type_gram_pos"/>
</dbReference>
<dbReference type="GO" id="GO:0003887">
    <property type="term" value="F:DNA-directed DNA polymerase activity"/>
    <property type="evidence" value="ECO:0007669"/>
    <property type="project" value="UniProtKB-UniRule"/>
</dbReference>
<keyword evidence="4 9" id="KW-0235">DNA replication</keyword>
<keyword evidence="3 9" id="KW-0548">Nucleotidyltransferase</keyword>
<dbReference type="InterPro" id="IPR011708">
    <property type="entry name" value="DNA_pol3_alpha_NTPase_dom"/>
</dbReference>
<evidence type="ECO:0000313" key="11">
    <source>
        <dbReference type="EMBL" id="HIW85772.1"/>
    </source>
</evidence>
<dbReference type="Gene3D" id="1.10.150.870">
    <property type="match status" value="1"/>
</dbReference>
<feature type="domain" description="Polymerase/histidinol phosphatase N-terminal" evidence="10">
    <location>
        <begin position="322"/>
        <end position="389"/>
    </location>
</feature>
<comment type="subcellular location">
    <subcellularLocation>
        <location evidence="1 9">Cytoplasm</location>
    </subcellularLocation>
</comment>
<dbReference type="EC" id="2.7.7.7" evidence="9"/>
<dbReference type="Gene3D" id="3.20.20.140">
    <property type="entry name" value="Metal-dependent hydrolases"/>
    <property type="match status" value="1"/>
</dbReference>
<dbReference type="GO" id="GO:0005737">
    <property type="term" value="C:cytoplasm"/>
    <property type="evidence" value="ECO:0007669"/>
    <property type="project" value="UniProtKB-SubCell"/>
</dbReference>
<evidence type="ECO:0000256" key="8">
    <source>
        <dbReference type="ARBA" id="ARBA00049244"/>
    </source>
</evidence>
<dbReference type="NCBIfam" id="TIGR01405">
    <property type="entry name" value="polC_Gram_pos"/>
    <property type="match status" value="1"/>
</dbReference>
<reference evidence="11" key="2">
    <citation type="submission" date="2021-04" db="EMBL/GenBank/DDBJ databases">
        <authorList>
            <person name="Gilroy R."/>
        </authorList>
    </citation>
    <scope>NUCLEOTIDE SEQUENCE</scope>
    <source>
        <strain evidence="11">421</strain>
    </source>
</reference>
<dbReference type="Gene3D" id="2.40.50.140">
    <property type="entry name" value="Nucleic acid-binding proteins"/>
    <property type="match status" value="1"/>
</dbReference>
<evidence type="ECO:0000313" key="12">
    <source>
        <dbReference type="Proteomes" id="UP000824205"/>
    </source>
</evidence>
<gene>
    <name evidence="9" type="primary">polC</name>
    <name evidence="11" type="ORF">IAA48_04680</name>
</gene>
<dbReference type="Pfam" id="PF01336">
    <property type="entry name" value="tRNA_anti-codon"/>
    <property type="match status" value="1"/>
</dbReference>
<comment type="function">
    <text evidence="7">DNA polymerase III is a complex, multichain enzyme responsible for most of the replicative synthesis in bacteria. This DNA polymerase also exhibits 3' to 5' exonuclease activity. The alpha chain is the DNA polymerase.</text>
</comment>
<evidence type="ECO:0000256" key="3">
    <source>
        <dbReference type="ARBA" id="ARBA00022695"/>
    </source>
</evidence>
<dbReference type="EMBL" id="DXGE01000019">
    <property type="protein sequence ID" value="HIW85772.1"/>
    <property type="molecule type" value="Genomic_DNA"/>
</dbReference>
<dbReference type="Gene3D" id="1.10.150.700">
    <property type="entry name" value="PolC, middle finger domain"/>
    <property type="match status" value="1"/>
</dbReference>
<dbReference type="NCBIfam" id="NF001688">
    <property type="entry name" value="PRK00448.1"/>
    <property type="match status" value="1"/>
</dbReference>
<keyword evidence="9" id="KW-0378">Hydrolase</keyword>
<evidence type="ECO:0000256" key="5">
    <source>
        <dbReference type="ARBA" id="ARBA00022839"/>
    </source>
</evidence>
<dbReference type="SMART" id="SM00481">
    <property type="entry name" value="POLIIIAc"/>
    <property type="match status" value="1"/>
</dbReference>
<dbReference type="GO" id="GO:0003677">
    <property type="term" value="F:DNA binding"/>
    <property type="evidence" value="ECO:0007669"/>
    <property type="project" value="UniProtKB-UniRule"/>
</dbReference>
<evidence type="ECO:0000256" key="1">
    <source>
        <dbReference type="ARBA" id="ARBA00004496"/>
    </source>
</evidence>
<dbReference type="InterPro" id="IPR016195">
    <property type="entry name" value="Pol/histidinol_Pase-like"/>
</dbReference>
<sequence length="1269" mass="141418">MNLFSDFFEEYVDNFQLSSLGGGVIKRFTVKRAQRELAVVLSLSELVDHCVFKEAEESIKNNMGLLKASIKPRYVSSLFEPAYLPSLVEFVKRNNPAANGFFEGAQTDYKDGVLTVMLKKGGREILLAQKVNEELESVIFDLFGIDLKIKFVETENYNVEAEAKKAYAQLRADKEQEAAEAQKNIVHKKLAKFPIFADTKRNFYGKNISNSNLKKIADVSYDDGLITVWGDVLKYEARETKRGGNKILTFDITDYTSSVTCKMFDSNAVIDSIVSKLEEAKTVMVSGTYQLDKYSSEFVIMPEGISSVMKAQKEDTAPEKRVELHLHTSLSAMDGVSSPSDLVKTAARWGHKAVAVTDHGVVQALPEASKAAKSAGIKLICGMEGYLVDDEKYPDFMNMKVGSFPRYHIIFLIKSLEGRKVLYKHISASNTKYFKKRPLIPKSILKQHRNGIIIGSACEQGEVYQAILNGATDEELDEISSFYDYLEIQPNGNNEFMLRKSNEEFIVNKKGEERKNVYWKVRTEQDLIDINKRIVASADRLGKMTVATGDVHFLNDYEAKYRAIIMASQGFEDADMQAPLYLKTTDEMLHDFSWAGERAKEFVIYNPNHIADMIDDDVVPIPPGTFQPHIDGAEEELTETCWKNAKEKYGDPVPEDVGPRLQKELDSIIKHGYAVLYVIAKRLVKNSEEHGYLVGSRGSVGSSLVAHLGGISEVNPLPPHYVCPKCKHSEFIKDGSVGSGFDLPPKNCPHCGTPMDRDGHEIPFETFLGFDGDKEPDIDLNFSGDFQSQSHKFTEELFGKTHVFKAGTTSTVADKTAYGYVKKYLEERGLKVPKAEEDRLTAGCTGIKRTTGQHPGGMVVVPAEYEVEDFTPVQYPSDDASKETLTTHFDFKNALHDTLLKLDELGHDVPTLYKFIEDATGIPVMDVDICDPKLYQMLTSTEPIGVSPEDIDCQTSTLSIPEMGTPFTLSMLVEAQPKTFSDLLQISGLSHGTDVWLGNAQELIHNGTCTISEVIGCRDGIMTYLIHKAEAYEEKTGKPSPLSKKDCFKIMEITRKGKAPKELPPYEDRMKEIGVEQWYIDSCYKIKYMFPKAHAAAYVIAALRLGWYKIYYPVEYYSAFFTVRGGDLDAAAAVAGKSAVKAKMAEIKAHKENGTITQKESDTYVILQIVIEMLCRGIEFLPVDLYKSDWRVYKIEDGKIRLPFTAIAGIGENAAQQISAAVHDGNGDFLSCDDLMARAGIGQSVVDSLREVGALGDLPASNQISLFGF</sequence>
<dbReference type="GO" id="GO:0006261">
    <property type="term" value="P:DNA-templated DNA replication"/>
    <property type="evidence" value="ECO:0007669"/>
    <property type="project" value="UniProtKB-UniRule"/>
</dbReference>
<keyword evidence="6 9" id="KW-0239">DNA-directed DNA polymerase</keyword>
<accession>A0A9D1RDV5</accession>
<reference evidence="11" key="1">
    <citation type="journal article" date="2021" name="PeerJ">
        <title>Extensive microbial diversity within the chicken gut microbiome revealed by metagenomics and culture.</title>
        <authorList>
            <person name="Gilroy R."/>
            <person name="Ravi A."/>
            <person name="Getino M."/>
            <person name="Pursley I."/>
            <person name="Horton D.L."/>
            <person name="Alikhan N.F."/>
            <person name="Baker D."/>
            <person name="Gharbi K."/>
            <person name="Hall N."/>
            <person name="Watson M."/>
            <person name="Adriaenssens E.M."/>
            <person name="Foster-Nyarko E."/>
            <person name="Jarju S."/>
            <person name="Secka A."/>
            <person name="Antonio M."/>
            <person name="Oren A."/>
            <person name="Chaudhuri R.R."/>
            <person name="La Ragione R."/>
            <person name="Hildebrand F."/>
            <person name="Pallen M.J."/>
        </authorList>
    </citation>
    <scope>NUCLEOTIDE SEQUENCE</scope>
    <source>
        <strain evidence="11">421</strain>
    </source>
</reference>
<dbReference type="Gene3D" id="6.10.140.1510">
    <property type="match status" value="1"/>
</dbReference>
<comment type="function">
    <text evidence="9">Required for replicative DNA synthesis. This DNA polymerase also exhibits 3' to 5' exonuclease activity.</text>
</comment>
<dbReference type="GO" id="GO:0008408">
    <property type="term" value="F:3'-5' exonuclease activity"/>
    <property type="evidence" value="ECO:0007669"/>
    <property type="project" value="UniProtKB-UniRule"/>
</dbReference>
<comment type="catalytic activity">
    <reaction evidence="8 9">
        <text>DNA(n) + a 2'-deoxyribonucleoside 5'-triphosphate = DNA(n+1) + diphosphate</text>
        <dbReference type="Rhea" id="RHEA:22508"/>
        <dbReference type="Rhea" id="RHEA-COMP:17339"/>
        <dbReference type="Rhea" id="RHEA-COMP:17340"/>
        <dbReference type="ChEBI" id="CHEBI:33019"/>
        <dbReference type="ChEBI" id="CHEBI:61560"/>
        <dbReference type="ChEBI" id="CHEBI:173112"/>
        <dbReference type="EC" id="2.7.7.7"/>
    </reaction>
</comment>
<evidence type="ECO:0000256" key="9">
    <source>
        <dbReference type="HAMAP-Rule" id="MF_00356"/>
    </source>
</evidence>
<protein>
    <recommendedName>
        <fullName evidence="9">DNA polymerase III PolC-type</fullName>
        <shortName evidence="9">PolIII</shortName>
        <ecNumber evidence="9">2.7.7.7</ecNumber>
    </recommendedName>
</protein>
<keyword evidence="9" id="KW-0963">Cytoplasm</keyword>
<dbReference type="SUPFAM" id="SSF89550">
    <property type="entry name" value="PHP domain-like"/>
    <property type="match status" value="1"/>
</dbReference>
<comment type="caution">
    <text evidence="11">The sequence shown here is derived from an EMBL/GenBank/DDBJ whole genome shotgun (WGS) entry which is preliminary data.</text>
</comment>
<organism evidence="11 12">
    <name type="scientific">Candidatus Eubacterium faecipullorum</name>
    <dbReference type="NCBI Taxonomy" id="2838571"/>
    <lineage>
        <taxon>Bacteria</taxon>
        <taxon>Bacillati</taxon>
        <taxon>Bacillota</taxon>
        <taxon>Clostridia</taxon>
        <taxon>Eubacteriales</taxon>
        <taxon>Eubacteriaceae</taxon>
        <taxon>Eubacterium</taxon>
    </lineage>
</organism>
<dbReference type="AlphaFoldDB" id="A0A9D1RDV5"/>
<evidence type="ECO:0000256" key="6">
    <source>
        <dbReference type="ARBA" id="ARBA00022932"/>
    </source>
</evidence>
<dbReference type="Pfam" id="PF17657">
    <property type="entry name" value="DNA_pol3_finger"/>
    <property type="match status" value="1"/>
</dbReference>
<evidence type="ECO:0000259" key="10">
    <source>
        <dbReference type="SMART" id="SM00481"/>
    </source>
</evidence>
<dbReference type="InterPro" id="IPR003141">
    <property type="entry name" value="Pol/His_phosphatase_N"/>
</dbReference>
<comment type="similarity">
    <text evidence="9">Belongs to the DNA polymerase type-C family. PolC subfamily.</text>
</comment>
<keyword evidence="9" id="KW-0540">Nuclease</keyword>
<dbReference type="InterPro" id="IPR004365">
    <property type="entry name" value="NA-bd_OB_tRNA"/>
</dbReference>
<proteinExistence type="inferred from homology"/>
<dbReference type="Pfam" id="PF14579">
    <property type="entry name" value="HHH_6"/>
    <property type="match status" value="1"/>
</dbReference>
<evidence type="ECO:0000256" key="4">
    <source>
        <dbReference type="ARBA" id="ARBA00022705"/>
    </source>
</evidence>
<dbReference type="PANTHER" id="PTHR32294">
    <property type="entry name" value="DNA POLYMERASE III SUBUNIT ALPHA"/>
    <property type="match status" value="1"/>
</dbReference>
<dbReference type="InterPro" id="IPR044923">
    <property type="entry name" value="PolC_middle_finger_sf"/>
</dbReference>
<dbReference type="Gene3D" id="3.30.1900.20">
    <property type="match status" value="1"/>
</dbReference>
<keyword evidence="5 9" id="KW-0269">Exonuclease</keyword>
<dbReference type="InterPro" id="IPR040982">
    <property type="entry name" value="DNA_pol3_finger"/>
</dbReference>
<dbReference type="CDD" id="cd04484">
    <property type="entry name" value="polC_OBF"/>
    <property type="match status" value="1"/>
</dbReference>
<dbReference type="InterPro" id="IPR004805">
    <property type="entry name" value="DnaE2/DnaE/PolC"/>
</dbReference>
<keyword evidence="2 9" id="KW-0808">Transferase</keyword>
<evidence type="ECO:0000256" key="2">
    <source>
        <dbReference type="ARBA" id="ARBA00022679"/>
    </source>
</evidence>
<dbReference type="CDD" id="cd07435">
    <property type="entry name" value="PHP_PolIIIA_POLC"/>
    <property type="match status" value="1"/>
</dbReference>
<evidence type="ECO:0000256" key="7">
    <source>
        <dbReference type="ARBA" id="ARBA00025611"/>
    </source>
</evidence>
<dbReference type="InterPro" id="IPR029460">
    <property type="entry name" value="DNAPol_HHH"/>
</dbReference>
<dbReference type="InterPro" id="IPR012340">
    <property type="entry name" value="NA-bd_OB-fold"/>
</dbReference>
<dbReference type="Proteomes" id="UP000824205">
    <property type="component" value="Unassembled WGS sequence"/>
</dbReference>
<dbReference type="PANTHER" id="PTHR32294:SF5">
    <property type="entry name" value="DNA POLYMERASE III POLC-TYPE"/>
    <property type="match status" value="1"/>
</dbReference>
<dbReference type="Pfam" id="PF07733">
    <property type="entry name" value="DNA_pol3_alpha"/>
    <property type="match status" value="2"/>
</dbReference>
<dbReference type="Pfam" id="PF02811">
    <property type="entry name" value="PHP"/>
    <property type="match status" value="1"/>
</dbReference>
<dbReference type="InterPro" id="IPR004013">
    <property type="entry name" value="PHP_dom"/>
</dbReference>
<dbReference type="HAMAP" id="MF_00356">
    <property type="entry name" value="DNApol_PolC"/>
    <property type="match status" value="1"/>
</dbReference>